<feature type="domain" description="PilZ" evidence="2">
    <location>
        <begin position="21"/>
        <end position="100"/>
    </location>
</feature>
<protein>
    <submittedName>
        <fullName evidence="3">PilZ domain-containing protein</fullName>
    </submittedName>
</protein>
<proteinExistence type="predicted"/>
<dbReference type="OrthoDB" id="7391081at2"/>
<comment type="caution">
    <text evidence="3">The sequence shown here is derived from an EMBL/GenBank/DDBJ whole genome shotgun (WGS) entry which is preliminary data.</text>
</comment>
<evidence type="ECO:0000313" key="4">
    <source>
        <dbReference type="Proteomes" id="UP000286100"/>
    </source>
</evidence>
<name>A0A418WRY7_9SPHN</name>
<dbReference type="EMBL" id="QYUM01000002">
    <property type="protein sequence ID" value="RJF94018.1"/>
    <property type="molecule type" value="Genomic_DNA"/>
</dbReference>
<organism evidence="3 4">
    <name type="scientific">Sphingomonas cavernae</name>
    <dbReference type="NCBI Taxonomy" id="2320861"/>
    <lineage>
        <taxon>Bacteria</taxon>
        <taxon>Pseudomonadati</taxon>
        <taxon>Pseudomonadota</taxon>
        <taxon>Alphaproteobacteria</taxon>
        <taxon>Sphingomonadales</taxon>
        <taxon>Sphingomonadaceae</taxon>
        <taxon>Sphingomonas</taxon>
    </lineage>
</organism>
<dbReference type="InterPro" id="IPR009875">
    <property type="entry name" value="PilZ_domain"/>
</dbReference>
<reference evidence="3 4" key="1">
    <citation type="submission" date="2018-09" db="EMBL/GenBank/DDBJ databases">
        <authorList>
            <person name="Zhu H."/>
        </authorList>
    </citation>
    <scope>NUCLEOTIDE SEQUENCE [LARGE SCALE GENOMIC DNA]</scope>
    <source>
        <strain evidence="3 4">K2R01-6</strain>
    </source>
</reference>
<evidence type="ECO:0000313" key="3">
    <source>
        <dbReference type="EMBL" id="RJF94018.1"/>
    </source>
</evidence>
<accession>A0A418WRY7</accession>
<evidence type="ECO:0000259" key="2">
    <source>
        <dbReference type="Pfam" id="PF07238"/>
    </source>
</evidence>
<dbReference type="Pfam" id="PF07238">
    <property type="entry name" value="PilZ"/>
    <property type="match status" value="1"/>
</dbReference>
<dbReference type="Proteomes" id="UP000286100">
    <property type="component" value="Unassembled WGS sequence"/>
</dbReference>
<dbReference type="GO" id="GO:0035438">
    <property type="term" value="F:cyclic-di-GMP binding"/>
    <property type="evidence" value="ECO:0007669"/>
    <property type="project" value="InterPro"/>
</dbReference>
<evidence type="ECO:0000256" key="1">
    <source>
        <dbReference type="SAM" id="MobiDB-lite"/>
    </source>
</evidence>
<gene>
    <name evidence="3" type="ORF">D3876_07065</name>
</gene>
<dbReference type="RefSeq" id="WP_119760642.1">
    <property type="nucleotide sequence ID" value="NZ_QYUM01000002.1"/>
</dbReference>
<dbReference type="AlphaFoldDB" id="A0A418WRY7"/>
<keyword evidence="4" id="KW-1185">Reference proteome</keyword>
<feature type="region of interest" description="Disordered" evidence="1">
    <location>
        <begin position="112"/>
        <end position="134"/>
    </location>
</feature>
<feature type="region of interest" description="Disordered" evidence="1">
    <location>
        <begin position="1"/>
        <end position="20"/>
    </location>
</feature>
<sequence length="134" mass="14530">MDQSPGQDHEDPEAIGGQVREPRTSRLFVGQLALEDGSVVKVRIRNLSEGGFGGRSDTLLRAGQRGHILLAGVGLVTGCVAWTNENLFGLQFDTKIDPALARLAPPATSSQSEFVVPPQFRPTTDHKRPGFRVR</sequence>